<dbReference type="PANTHER" id="PTHR13190">
    <property type="entry name" value="AUTOPHAGY-RELATED 2, ISOFORM A"/>
    <property type="match status" value="1"/>
</dbReference>
<dbReference type="STRING" id="4999.A0A1Y1UR97"/>
<comment type="catalytic activity">
    <reaction evidence="11">
        <text>a 1,2-diacyl-sn-glycero-3-phosphoethanolamine(in) = a 1,2-diacyl-sn-glycero-3-phosphoethanolamine(out)</text>
        <dbReference type="Rhea" id="RHEA:38895"/>
        <dbReference type="ChEBI" id="CHEBI:64612"/>
    </reaction>
</comment>
<keyword evidence="6" id="KW-0256">Endoplasmic reticulum</keyword>
<keyword evidence="7" id="KW-0072">Autophagy</keyword>
<keyword evidence="5" id="KW-0813">Transport</keyword>
<dbReference type="GO" id="GO:0061709">
    <property type="term" value="P:reticulophagy"/>
    <property type="evidence" value="ECO:0007669"/>
    <property type="project" value="TreeGrafter"/>
</dbReference>
<dbReference type="GO" id="GO:0061723">
    <property type="term" value="P:glycophagy"/>
    <property type="evidence" value="ECO:0007669"/>
    <property type="project" value="TreeGrafter"/>
</dbReference>
<feature type="region of interest" description="Disordered" evidence="13">
    <location>
        <begin position="353"/>
        <end position="404"/>
    </location>
</feature>
<sequence>MVALPSFFSFPWSLPPLPPISLPANIQRRFLSYVLKRTLGRFVKPGGLDVDRIQAQMSEGWVEIEGLEIDEKEINNLLPPSIPITLSSGSLSKITARIPFPNLWSAPLSISLDSLTLDFTISLNESSSKGKSRGVPPTLSRLASPGLDLTSSVTNAADEFLHEELDAYQEAELDRSIRQSLVLSQNDPFTSDEGLPGSFPAAAAAAAGAGQASQPGPSAPPTMESTTILAGIIERVLARLDFKVANIKIRLHHADPHHGGLFELRVGEIKYIDETAPGESTRSTVRVIKVSGLEICTLPLAKGSTTPPASAPARSVSLSLFSRSSTGSDSTDEEDSNTEMMMSLAVADLRQSVAESDAGESVYEDALSEQEDGQDETEHGTSNNDIDPMERSTTPRGFDMEPSEKPEMLLSFGTEGVTIRMTNSRSIPPPATSSTDITSPSTPACADIEIIMGTIAILLTPDKLGSILSAVQSVLPPSTEREPVAPVKAITQPRLSIKLKSDHVIAAIVYDMQRTQSAEIDNGIKRFWSQATTTYLPLGHLKLRIDNIRAAYETSAHSPAYTSRHANRAATSDPNLTLSIADLSIFEYLASAQTDSGAMPGGIFPVLIFDSDLQKQYDLPLNPVTVSSVDDGLPGIGTSENTFPSYDTVDWRDVHHQRKGSSEKLWKVRPKGRGALKVASTGEETGFAVQIEQEYSGSSVVRLSCVHLFLDLSLMERLLPMLRHIAPATRRSRSPIASPVSSAPRVTRPRSLHAVMDDLHTPQSTETSPSGVIAVVRCPVLRCDVRCPAPPKKRGTWGDSGSLRSGIVTLDVHDVTVQVGSGPPSHGSTVTRHTAEPVANVACRKVIVLFCRASEKRSAAFFVLGPLASETVEAAQDVALPFIEIAQTDEVGKTRDIMCRVPAIQSQIRQSTIEGLQFFADDLTHWLDGAFGDGSRPKPRDELKMIGSRFFGSKGSSSASSSVVEDVDEPRNGTKLRIMISEFDTRLHVPRIDASAEPGIFSLRASDIETRIESNVADRKETNLTLSIMDAEFSDRSDLSRCRRVFSRTTKPSLAMSTPPILHLHFYTSTDITDTKETGVKVSLSSCTIHVDDNLSWTEDLAAFAKTPEGVFEDVEPSEITRISVLLGDVSVLVKAPNELGALVLVLSHAAVKTDVISGADEGVIELGLSGCHLMAIDNVEAGTALSGGQTSSFESWKLAGWAALVEMTADCQVLRDLTGATGIMLDVIQSQVKVTACADSLASMGDLVADIGTSLAREKPPAVIPAAMSMSQSIDVFASVDEEAFHRMPDVAYGADLIEDDLPTNLEYLDETSHRQPKTKRSPDEDLIASALESSVLETNRAPVNGETIRILVDDPFDQEPDYWNDLPVLSGASEEDTYTGKFRVHVQNASVSVLLHDGFDWQKTRKTIEDEIKAVRRKLEKIRQLLASGQKADEPIVHGSRSVLFNSIYIGLDEQKEDLDSAALLAAIDEELDGLGTAETASQSSWQTDFPPAGPAKRDKSHRTRLRGKRLTRSKKPQIEIDVRGINLDLDIYDEASSTASRVDVTVASMEILDHIKTSTWKKFLTEMKSDSRGNMRETGADMIRVELVSVRPHSGSKAVQSSKAETEETRLKAKILPLRLHVDQDALDFFKRFFSFSMSKTPKVAQPATSPFFQHVEIFAIELKLDYKPKRVDLAALREGKTIELMNFFHFDGAEMTLRHITLSGITGWDRLSTTLQDIWTPDVKANQLADVISGVSPIRSLVNVGSGVADLILLPIEQYRKDGRVTRGVQRGTSSFVRSTAMEMMKLGARLATGTQVVLEKAEGVLGGKVDRLEVVDGLETGLPLPLGSDIDSDDETLVGDEMRRRVSRYANQPLGAKEGVQAAYKSLSKNVNAAAQTILAVPMEVYERSGPGDQGPLKAVVRAVPIAVLKPMIGASEAVSKTLLGVRNSLDPQSKRDLGDKYK</sequence>
<dbReference type="GO" id="GO:0043495">
    <property type="term" value="F:protein-membrane adaptor activity"/>
    <property type="evidence" value="ECO:0007669"/>
    <property type="project" value="TreeGrafter"/>
</dbReference>
<evidence type="ECO:0000256" key="10">
    <source>
        <dbReference type="ARBA" id="ARBA00024479"/>
    </source>
</evidence>
<evidence type="ECO:0000256" key="1">
    <source>
        <dbReference type="ARBA" id="ARBA00004406"/>
    </source>
</evidence>
<evidence type="ECO:0000313" key="15">
    <source>
        <dbReference type="Proteomes" id="UP000193218"/>
    </source>
</evidence>
<dbReference type="GO" id="GO:0000045">
    <property type="term" value="P:autophagosome assembly"/>
    <property type="evidence" value="ECO:0007669"/>
    <property type="project" value="TreeGrafter"/>
</dbReference>
<reference evidence="14 15" key="1">
    <citation type="submission" date="2017-03" db="EMBL/GenBank/DDBJ databases">
        <title>Widespread Adenine N6-methylation of Active Genes in Fungi.</title>
        <authorList>
            <consortium name="DOE Joint Genome Institute"/>
            <person name="Mondo S.J."/>
            <person name="Dannebaum R.O."/>
            <person name="Kuo R.C."/>
            <person name="Louie K.B."/>
            <person name="Bewick A.J."/>
            <person name="Labutti K."/>
            <person name="Haridas S."/>
            <person name="Kuo A."/>
            <person name="Salamov A."/>
            <person name="Ahrendt S.R."/>
            <person name="Lau R."/>
            <person name="Bowen B.P."/>
            <person name="Lipzen A."/>
            <person name="Sullivan W."/>
            <person name="Andreopoulos W.B."/>
            <person name="Clum A."/>
            <person name="Lindquist E."/>
            <person name="Daum C."/>
            <person name="Northen T.R."/>
            <person name="Ramamoorthy G."/>
            <person name="Schmitz R.J."/>
            <person name="Gryganskyi A."/>
            <person name="Culley D."/>
            <person name="Magnuson J."/>
            <person name="James T.Y."/>
            <person name="O'Malley M.A."/>
            <person name="Stajich J.E."/>
            <person name="Spatafora J.W."/>
            <person name="Visel A."/>
            <person name="Grigoriev I.V."/>
        </authorList>
    </citation>
    <scope>NUCLEOTIDE SEQUENCE [LARGE SCALE GENOMIC DNA]</scope>
    <source>
        <strain evidence="14 15">NRRL Y-17943</strain>
    </source>
</reference>
<protein>
    <recommendedName>
        <fullName evidence="4">Autophagy-related protein 2</fullName>
    </recommendedName>
</protein>
<evidence type="ECO:0000256" key="5">
    <source>
        <dbReference type="ARBA" id="ARBA00022448"/>
    </source>
</evidence>
<dbReference type="InterPro" id="IPR026849">
    <property type="entry name" value="ATG2"/>
</dbReference>
<dbReference type="GO" id="GO:0032266">
    <property type="term" value="F:phosphatidylinositol-3-phosphate binding"/>
    <property type="evidence" value="ECO:0007669"/>
    <property type="project" value="TreeGrafter"/>
</dbReference>
<dbReference type="RefSeq" id="XP_021873450.1">
    <property type="nucleotide sequence ID" value="XM_022017819.1"/>
</dbReference>
<dbReference type="Proteomes" id="UP000193218">
    <property type="component" value="Unassembled WGS sequence"/>
</dbReference>
<dbReference type="GO" id="GO:0005789">
    <property type="term" value="C:endoplasmic reticulum membrane"/>
    <property type="evidence" value="ECO:0007669"/>
    <property type="project" value="UniProtKB-SubCell"/>
</dbReference>
<feature type="compositionally biased region" description="Low complexity" evidence="13">
    <location>
        <begin position="315"/>
        <end position="329"/>
    </location>
</feature>
<evidence type="ECO:0000256" key="13">
    <source>
        <dbReference type="SAM" id="MobiDB-lite"/>
    </source>
</evidence>
<dbReference type="InParanoid" id="A0A1Y1UR97"/>
<evidence type="ECO:0000256" key="12">
    <source>
        <dbReference type="ARBA" id="ARBA00024631"/>
    </source>
</evidence>
<feature type="region of interest" description="Disordered" evidence="13">
    <location>
        <begin position="1480"/>
        <end position="1514"/>
    </location>
</feature>
<dbReference type="GO" id="GO:0006869">
    <property type="term" value="P:lipid transport"/>
    <property type="evidence" value="ECO:0007669"/>
    <property type="project" value="UniProtKB-KW"/>
</dbReference>
<evidence type="ECO:0000256" key="4">
    <source>
        <dbReference type="ARBA" id="ARBA00018070"/>
    </source>
</evidence>
<evidence type="ECO:0000256" key="7">
    <source>
        <dbReference type="ARBA" id="ARBA00023006"/>
    </source>
</evidence>
<evidence type="ECO:0000313" key="14">
    <source>
        <dbReference type="EMBL" id="ORX39665.1"/>
    </source>
</evidence>
<gene>
    <name evidence="14" type="ORF">BD324DRAFT_648300</name>
</gene>
<comment type="catalytic activity">
    <reaction evidence="12">
        <text>a 1,2-diacyl-sn-glycero-3-phosphocholine(in) = a 1,2-diacyl-sn-glycero-3-phosphocholine(out)</text>
        <dbReference type="Rhea" id="RHEA:38571"/>
        <dbReference type="ChEBI" id="CHEBI:57643"/>
    </reaction>
</comment>
<dbReference type="Pfam" id="PF13329">
    <property type="entry name" value="ATG2_CAD"/>
    <property type="match status" value="1"/>
</dbReference>
<feature type="compositionally biased region" description="Polar residues" evidence="13">
    <location>
        <begin position="380"/>
        <end position="395"/>
    </location>
</feature>
<dbReference type="GO" id="GO:0000422">
    <property type="term" value="P:autophagy of mitochondrion"/>
    <property type="evidence" value="ECO:0007669"/>
    <property type="project" value="TreeGrafter"/>
</dbReference>
<dbReference type="PANTHER" id="PTHR13190:SF1">
    <property type="entry name" value="AUTOPHAGY-RELATED 2, ISOFORM A"/>
    <property type="match status" value="1"/>
</dbReference>
<dbReference type="EMBL" id="NBSH01000002">
    <property type="protein sequence ID" value="ORX39665.1"/>
    <property type="molecule type" value="Genomic_DNA"/>
</dbReference>
<evidence type="ECO:0000256" key="11">
    <source>
        <dbReference type="ARBA" id="ARBA00024615"/>
    </source>
</evidence>
<comment type="catalytic activity">
    <reaction evidence="10">
        <text>a 1,2-diacyl-sn-glycero-3-phospho-L-serine(in) = a 1,2-diacyl-sn-glycero-3-phospho-L-serine(out)</text>
        <dbReference type="Rhea" id="RHEA:38663"/>
        <dbReference type="ChEBI" id="CHEBI:57262"/>
    </reaction>
</comment>
<keyword evidence="9" id="KW-0472">Membrane</keyword>
<organism evidence="14 15">
    <name type="scientific">Kockovaella imperatae</name>
    <dbReference type="NCBI Taxonomy" id="4999"/>
    <lineage>
        <taxon>Eukaryota</taxon>
        <taxon>Fungi</taxon>
        <taxon>Dikarya</taxon>
        <taxon>Basidiomycota</taxon>
        <taxon>Agaricomycotina</taxon>
        <taxon>Tremellomycetes</taxon>
        <taxon>Tremellales</taxon>
        <taxon>Cuniculitremaceae</taxon>
        <taxon>Kockovaella</taxon>
    </lineage>
</organism>
<keyword evidence="8" id="KW-0445">Lipid transport</keyword>
<evidence type="ECO:0000256" key="3">
    <source>
        <dbReference type="ARBA" id="ARBA00009714"/>
    </source>
</evidence>
<feature type="compositionally biased region" description="Acidic residues" evidence="13">
    <location>
        <begin position="362"/>
        <end position="375"/>
    </location>
</feature>
<dbReference type="GO" id="GO:0034727">
    <property type="term" value="P:piecemeal microautophagy of the nucleus"/>
    <property type="evidence" value="ECO:0007669"/>
    <property type="project" value="TreeGrafter"/>
</dbReference>
<evidence type="ECO:0000256" key="8">
    <source>
        <dbReference type="ARBA" id="ARBA00023055"/>
    </source>
</evidence>
<dbReference type="OrthoDB" id="18982at2759"/>
<evidence type="ECO:0000256" key="2">
    <source>
        <dbReference type="ARBA" id="ARBA00004623"/>
    </source>
</evidence>
<feature type="region of interest" description="Disordered" evidence="13">
    <location>
        <begin position="300"/>
        <end position="337"/>
    </location>
</feature>
<feature type="compositionally biased region" description="Basic residues" evidence="13">
    <location>
        <begin position="1501"/>
        <end position="1514"/>
    </location>
</feature>
<comment type="subcellular location">
    <subcellularLocation>
        <location evidence="1">Endoplasmic reticulum membrane</location>
        <topology evidence="1">Peripheral membrane protein</topology>
    </subcellularLocation>
    <subcellularLocation>
        <location evidence="2">Preautophagosomal structure membrane</location>
        <topology evidence="2">Peripheral membrane protein</topology>
    </subcellularLocation>
</comment>
<feature type="region of interest" description="Disordered" evidence="13">
    <location>
        <begin position="729"/>
        <end position="749"/>
    </location>
</feature>
<evidence type="ECO:0000256" key="6">
    <source>
        <dbReference type="ARBA" id="ARBA00022824"/>
    </source>
</evidence>
<accession>A0A1Y1UR97</accession>
<name>A0A1Y1UR97_9TREE</name>
<dbReference type="GeneID" id="33559628"/>
<comment type="similarity">
    <text evidence="3">Belongs to the ATG2 family.</text>
</comment>
<dbReference type="GO" id="GO:0034045">
    <property type="term" value="C:phagophore assembly site membrane"/>
    <property type="evidence" value="ECO:0007669"/>
    <property type="project" value="UniProtKB-SubCell"/>
</dbReference>
<evidence type="ECO:0000256" key="9">
    <source>
        <dbReference type="ARBA" id="ARBA00023136"/>
    </source>
</evidence>
<feature type="compositionally biased region" description="Polar residues" evidence="13">
    <location>
        <begin position="1481"/>
        <end position="1490"/>
    </location>
</feature>
<dbReference type="GO" id="GO:0061908">
    <property type="term" value="C:phagophore"/>
    <property type="evidence" value="ECO:0007669"/>
    <property type="project" value="TreeGrafter"/>
</dbReference>
<keyword evidence="15" id="KW-1185">Reference proteome</keyword>
<comment type="caution">
    <text evidence="14">The sequence shown here is derived from an EMBL/GenBank/DDBJ whole genome shotgun (WGS) entry which is preliminary data.</text>
</comment>
<proteinExistence type="inferred from homology"/>